<accession>A0A0J5P6S4</accession>
<proteinExistence type="predicted"/>
<dbReference type="InterPro" id="IPR006521">
    <property type="entry name" value="Tail_protein_I"/>
</dbReference>
<dbReference type="Proteomes" id="UP000036270">
    <property type="component" value="Unassembled WGS sequence"/>
</dbReference>
<keyword evidence="2" id="KW-1185">Reference proteome</keyword>
<organism evidence="1 2">
    <name type="scientific">Muribacter muris</name>
    <dbReference type="NCBI Taxonomy" id="67855"/>
    <lineage>
        <taxon>Bacteria</taxon>
        <taxon>Pseudomonadati</taxon>
        <taxon>Pseudomonadota</taxon>
        <taxon>Gammaproteobacteria</taxon>
        <taxon>Pasteurellales</taxon>
        <taxon>Pasteurellaceae</taxon>
        <taxon>Muribacter</taxon>
    </lineage>
</organism>
<dbReference type="Pfam" id="PF09684">
    <property type="entry name" value="Tail_P2_I"/>
    <property type="match status" value="1"/>
</dbReference>
<dbReference type="RefSeq" id="WP_047976892.1">
    <property type="nucleotide sequence ID" value="NZ_JWIZ01000033.1"/>
</dbReference>
<sequence length="176" mass="21337">MFPIKLPFWMNKGELAKIAILFEKWWFWVMNILRYPFETQDEEKCSERILSLIAYQRDITRFKDEPLELFRKRVKYAFINAKDAGSVAGFKRIFERLGIGYVEIEERFDKENWDVIKIRVNDSQISKNPDLLNLIIRHYGRTCRRYTFEVIINQNIQTNYGEFNQDYQCFPIKLNI</sequence>
<dbReference type="EMBL" id="JWIZ01000033">
    <property type="protein sequence ID" value="KMK51465.1"/>
    <property type="molecule type" value="Genomic_DNA"/>
</dbReference>
<dbReference type="STRING" id="67855.RO21_06000"/>
<gene>
    <name evidence="1" type="ORF">RO21_06000</name>
</gene>
<reference evidence="1 2" key="1">
    <citation type="submission" date="2014-12" db="EMBL/GenBank/DDBJ databases">
        <title>Reclassification of Actinobacillus muris as Muribacter muris.</title>
        <authorList>
            <person name="Christensen H."/>
            <person name="Nicklas W."/>
            <person name="Bisgaard M."/>
        </authorList>
    </citation>
    <scope>NUCLEOTIDE SEQUENCE [LARGE SCALE GENOMIC DNA]</scope>
    <source>
        <strain evidence="1 2">Ackerman80-443D</strain>
    </source>
</reference>
<evidence type="ECO:0000313" key="2">
    <source>
        <dbReference type="Proteomes" id="UP000036270"/>
    </source>
</evidence>
<name>A0A0J5P6S4_9PAST</name>
<comment type="caution">
    <text evidence="1">The sequence shown here is derived from an EMBL/GenBank/DDBJ whole genome shotgun (WGS) entry which is preliminary data.</text>
</comment>
<evidence type="ECO:0000313" key="1">
    <source>
        <dbReference type="EMBL" id="KMK51465.1"/>
    </source>
</evidence>
<dbReference type="AlphaFoldDB" id="A0A0J5P6S4"/>
<dbReference type="PATRIC" id="fig|67855.3.peg.1181"/>
<protein>
    <submittedName>
        <fullName evidence="1">Phage tail protein</fullName>
    </submittedName>
</protein>